<protein>
    <recommendedName>
        <fullName evidence="2">Retroviral polymerase SH3-like domain-containing protein</fullName>
    </recommendedName>
</protein>
<feature type="compositionally biased region" description="Low complexity" evidence="1">
    <location>
        <begin position="23"/>
        <end position="37"/>
    </location>
</feature>
<evidence type="ECO:0000313" key="3">
    <source>
        <dbReference type="EMBL" id="GJS73438.1"/>
    </source>
</evidence>
<feature type="domain" description="Retroviral polymerase SH3-like" evidence="2">
    <location>
        <begin position="242"/>
        <end position="288"/>
    </location>
</feature>
<feature type="compositionally biased region" description="Polar residues" evidence="1">
    <location>
        <begin position="352"/>
        <end position="370"/>
    </location>
</feature>
<evidence type="ECO:0000313" key="4">
    <source>
        <dbReference type="Proteomes" id="UP001151760"/>
    </source>
</evidence>
<name>A0ABQ4Y6X8_9ASTR</name>
<feature type="region of interest" description="Disordered" evidence="1">
    <location>
        <begin position="1"/>
        <end position="40"/>
    </location>
</feature>
<feature type="region of interest" description="Disordered" evidence="1">
    <location>
        <begin position="316"/>
        <end position="385"/>
    </location>
</feature>
<dbReference type="InterPro" id="IPR057670">
    <property type="entry name" value="SH3_retrovirus"/>
</dbReference>
<reference evidence="3" key="2">
    <citation type="submission" date="2022-01" db="EMBL/GenBank/DDBJ databases">
        <authorList>
            <person name="Yamashiro T."/>
            <person name="Shiraishi A."/>
            <person name="Satake H."/>
            <person name="Nakayama K."/>
        </authorList>
    </citation>
    <scope>NUCLEOTIDE SEQUENCE</scope>
</reference>
<accession>A0ABQ4Y6X8</accession>
<feature type="compositionally biased region" description="Polar residues" evidence="1">
    <location>
        <begin position="316"/>
        <end position="342"/>
    </location>
</feature>
<reference evidence="3" key="1">
    <citation type="journal article" date="2022" name="Int. J. Mol. Sci.">
        <title>Draft Genome of Tanacetum Coccineum: Genomic Comparison of Closely Related Tanacetum-Family Plants.</title>
        <authorList>
            <person name="Yamashiro T."/>
            <person name="Shiraishi A."/>
            <person name="Nakayama K."/>
            <person name="Satake H."/>
        </authorList>
    </citation>
    <scope>NUCLEOTIDE SEQUENCE</scope>
</reference>
<proteinExistence type="predicted"/>
<dbReference type="Pfam" id="PF25597">
    <property type="entry name" value="SH3_retrovirus"/>
    <property type="match status" value="1"/>
</dbReference>
<organism evidence="3 4">
    <name type="scientific">Tanacetum coccineum</name>
    <dbReference type="NCBI Taxonomy" id="301880"/>
    <lineage>
        <taxon>Eukaryota</taxon>
        <taxon>Viridiplantae</taxon>
        <taxon>Streptophyta</taxon>
        <taxon>Embryophyta</taxon>
        <taxon>Tracheophyta</taxon>
        <taxon>Spermatophyta</taxon>
        <taxon>Magnoliopsida</taxon>
        <taxon>eudicotyledons</taxon>
        <taxon>Gunneridae</taxon>
        <taxon>Pentapetalae</taxon>
        <taxon>asterids</taxon>
        <taxon>campanulids</taxon>
        <taxon>Asterales</taxon>
        <taxon>Asteraceae</taxon>
        <taxon>Asteroideae</taxon>
        <taxon>Anthemideae</taxon>
        <taxon>Anthemidinae</taxon>
        <taxon>Tanacetum</taxon>
    </lineage>
</organism>
<keyword evidence="4" id="KW-1185">Reference proteome</keyword>
<comment type="caution">
    <text evidence="3">The sequence shown here is derived from an EMBL/GenBank/DDBJ whole genome shotgun (WGS) entry which is preliminary data.</text>
</comment>
<sequence>MFNSSVNNKSSAQRPQTFNNTFRPNNVPRPNSNNNRRTTGSPAMICEHCGFNGYIIDMCFKLIGYPADCGKRNNISNTNQNTQNFNRIFMNNNISVGSSSTSGLSDEQTKLLSLIKDNSLNDRGKGVQANMAGANQHLTYTDKNLVNVIDISYLRIKVSHPNGTEALITKVGNLKLTNFLTLYDVLVVPEYSVTLVSIHKVARDSKFIVGFNESKCFLMVVSTEGHRMPSSVLKGKSPYQLFSSRAEKCVLIGYSSFKKGYKLFSLERKQFVFSRDVKFFENVFPFKIRYSSVDKVSQDLDHVNFFDEIVHEGPDTSYNDTNLNVQNQNDGSNSSQPSSPTIDQFEGDLGHSQGSNGSDNENEMAATSDNEAILSKDDNYNIQTT</sequence>
<dbReference type="Proteomes" id="UP001151760">
    <property type="component" value="Unassembled WGS sequence"/>
</dbReference>
<dbReference type="EMBL" id="BQNB010010154">
    <property type="protein sequence ID" value="GJS73438.1"/>
    <property type="molecule type" value="Genomic_DNA"/>
</dbReference>
<evidence type="ECO:0000256" key="1">
    <source>
        <dbReference type="SAM" id="MobiDB-lite"/>
    </source>
</evidence>
<evidence type="ECO:0000259" key="2">
    <source>
        <dbReference type="Pfam" id="PF25597"/>
    </source>
</evidence>
<feature type="compositionally biased region" description="Polar residues" evidence="1">
    <location>
        <begin position="1"/>
        <end position="22"/>
    </location>
</feature>
<gene>
    <name evidence="3" type="ORF">Tco_0706279</name>
</gene>